<reference evidence="3" key="1">
    <citation type="submission" date="2023-06" db="EMBL/GenBank/DDBJ databases">
        <title>Genome-scale phylogeny and comparative genomics of the fungal order Sordariales.</title>
        <authorList>
            <consortium name="Lawrence Berkeley National Laboratory"/>
            <person name="Hensen N."/>
            <person name="Bonometti L."/>
            <person name="Westerberg I."/>
            <person name="Brannstrom I.O."/>
            <person name="Guillou S."/>
            <person name="Cros-Aarteil S."/>
            <person name="Calhoun S."/>
            <person name="Haridas S."/>
            <person name="Kuo A."/>
            <person name="Mondo S."/>
            <person name="Pangilinan J."/>
            <person name="Riley R."/>
            <person name="Labutti K."/>
            <person name="Andreopoulos B."/>
            <person name="Lipzen A."/>
            <person name="Chen C."/>
            <person name="Yanf M."/>
            <person name="Daum C."/>
            <person name="Ng V."/>
            <person name="Clum A."/>
            <person name="Steindorff A."/>
            <person name="Ohm R."/>
            <person name="Martin F."/>
            <person name="Silar P."/>
            <person name="Natvig D."/>
            <person name="Lalanne C."/>
            <person name="Gautier V."/>
            <person name="Ament-Velasquez S.L."/>
            <person name="Kruys A."/>
            <person name="Hutchinson M.I."/>
            <person name="Powell A.J."/>
            <person name="Barry K."/>
            <person name="Miller A.N."/>
            <person name="Grigoriev I.V."/>
            <person name="Debuchy R."/>
            <person name="Gladieux P."/>
            <person name="Thoren M.H."/>
            <person name="Johannesson H."/>
        </authorList>
    </citation>
    <scope>NUCLEOTIDE SEQUENCE</scope>
    <source>
        <strain evidence="3">CBS 606.72</strain>
    </source>
</reference>
<evidence type="ECO:0000259" key="2">
    <source>
        <dbReference type="Pfam" id="PF24883"/>
    </source>
</evidence>
<dbReference type="Proteomes" id="UP001175000">
    <property type="component" value="Unassembled WGS sequence"/>
</dbReference>
<dbReference type="PANTHER" id="PTHR10039">
    <property type="entry name" value="AMELOGENIN"/>
    <property type="match status" value="1"/>
</dbReference>
<organism evidence="3 4">
    <name type="scientific">Immersiella caudata</name>
    <dbReference type="NCBI Taxonomy" id="314043"/>
    <lineage>
        <taxon>Eukaryota</taxon>
        <taxon>Fungi</taxon>
        <taxon>Dikarya</taxon>
        <taxon>Ascomycota</taxon>
        <taxon>Pezizomycotina</taxon>
        <taxon>Sordariomycetes</taxon>
        <taxon>Sordariomycetidae</taxon>
        <taxon>Sordariales</taxon>
        <taxon>Lasiosphaeriaceae</taxon>
        <taxon>Immersiella</taxon>
    </lineage>
</organism>
<dbReference type="PANTHER" id="PTHR10039:SF5">
    <property type="entry name" value="NACHT DOMAIN-CONTAINING PROTEIN"/>
    <property type="match status" value="1"/>
</dbReference>
<dbReference type="AlphaFoldDB" id="A0AA39WYX6"/>
<evidence type="ECO:0000313" key="3">
    <source>
        <dbReference type="EMBL" id="KAK0624204.1"/>
    </source>
</evidence>
<dbReference type="EMBL" id="JAULSU010000003">
    <property type="protein sequence ID" value="KAK0624204.1"/>
    <property type="molecule type" value="Genomic_DNA"/>
</dbReference>
<gene>
    <name evidence="3" type="ORF">B0T14DRAFT_193976</name>
</gene>
<comment type="caution">
    <text evidence="3">The sequence shown here is derived from an EMBL/GenBank/DDBJ whole genome shotgun (WGS) entry which is preliminary data.</text>
</comment>
<proteinExistence type="predicted"/>
<dbReference type="InterPro" id="IPR056884">
    <property type="entry name" value="NPHP3-like_N"/>
</dbReference>
<evidence type="ECO:0000313" key="4">
    <source>
        <dbReference type="Proteomes" id="UP001175000"/>
    </source>
</evidence>
<sequence length="476" mass="53924">MGSSSGSIAGGGLKKRGFVAGQVFRWLRCRKRLKAGQRELEKVKQEMETALLGDLWLSKEAAAIQHKDSFGSLDEALQNFIRQYSKGFRTLEDLLRTEAVAVRNTVVEESSKTREDVIAKIEAQSFRVATEQEINHLLESLRNPTMHARISTVKEPYPKTFAWIFDDSIPGRWHSFSSWLRSDQDRLYWISGKAGSGKSTLMKFILDGYYPQTRIGPPSHETPLRRILGEDALVVSFFLWAIGSIEQRTVRGILCGLLHDTLQSRPNRIGWLLEQTPALKAKRYPGDWSEAELKYVLIQSIASLSAPTYIFLDGLDEIDQDEGYERMIELVEVLLKIPLAKICVASRPEPALRDVYGKWPMLQLQDFNAKDITLYVEEFLYDHFRYLDKPQTPDMMIARKGIVETVLSKASGVFGSALLWRVYGGPTRTGTRISRFWRGFVNVLASLRNSTRPAGSGTAKTKLFTVRRPLSISKSP</sequence>
<evidence type="ECO:0000256" key="1">
    <source>
        <dbReference type="ARBA" id="ARBA00022737"/>
    </source>
</evidence>
<feature type="domain" description="Nephrocystin 3-like N-terminal" evidence="2">
    <location>
        <begin position="161"/>
        <end position="347"/>
    </location>
</feature>
<accession>A0AA39WYX6</accession>
<dbReference type="Pfam" id="PF24883">
    <property type="entry name" value="NPHP3_N"/>
    <property type="match status" value="1"/>
</dbReference>
<keyword evidence="1" id="KW-0677">Repeat</keyword>
<keyword evidence="4" id="KW-1185">Reference proteome</keyword>
<protein>
    <recommendedName>
        <fullName evidence="2">Nephrocystin 3-like N-terminal domain-containing protein</fullName>
    </recommendedName>
</protein>
<dbReference type="Gene3D" id="3.40.50.300">
    <property type="entry name" value="P-loop containing nucleotide triphosphate hydrolases"/>
    <property type="match status" value="1"/>
</dbReference>
<name>A0AA39WYX6_9PEZI</name>
<dbReference type="SUPFAM" id="SSF52540">
    <property type="entry name" value="P-loop containing nucleoside triphosphate hydrolases"/>
    <property type="match status" value="1"/>
</dbReference>
<dbReference type="InterPro" id="IPR027417">
    <property type="entry name" value="P-loop_NTPase"/>
</dbReference>